<dbReference type="EMBL" id="JARBHB010000002">
    <property type="protein sequence ID" value="KAJ8894137.1"/>
    <property type="molecule type" value="Genomic_DNA"/>
</dbReference>
<dbReference type="Proteomes" id="UP001159363">
    <property type="component" value="Chromosome 2"/>
</dbReference>
<evidence type="ECO:0008006" key="3">
    <source>
        <dbReference type="Google" id="ProtNLM"/>
    </source>
</evidence>
<gene>
    <name evidence="1" type="ORF">PR048_006747</name>
</gene>
<reference evidence="1 2" key="1">
    <citation type="submission" date="2023-02" db="EMBL/GenBank/DDBJ databases">
        <title>LHISI_Scaffold_Assembly.</title>
        <authorList>
            <person name="Stuart O.P."/>
            <person name="Cleave R."/>
            <person name="Magrath M.J.L."/>
            <person name="Mikheyev A.S."/>
        </authorList>
    </citation>
    <scope>NUCLEOTIDE SEQUENCE [LARGE SCALE GENOMIC DNA]</scope>
    <source>
        <strain evidence="1">Daus_M_001</strain>
        <tissue evidence="1">Leg muscle</tissue>
    </source>
</reference>
<proteinExistence type="predicted"/>
<name>A0ABQ9IBS8_9NEOP</name>
<accession>A0ABQ9IBS8</accession>
<protein>
    <recommendedName>
        <fullName evidence="3">Recombination activating protein 2</fullName>
    </recommendedName>
</protein>
<organism evidence="1 2">
    <name type="scientific">Dryococelus australis</name>
    <dbReference type="NCBI Taxonomy" id="614101"/>
    <lineage>
        <taxon>Eukaryota</taxon>
        <taxon>Metazoa</taxon>
        <taxon>Ecdysozoa</taxon>
        <taxon>Arthropoda</taxon>
        <taxon>Hexapoda</taxon>
        <taxon>Insecta</taxon>
        <taxon>Pterygota</taxon>
        <taxon>Neoptera</taxon>
        <taxon>Polyneoptera</taxon>
        <taxon>Phasmatodea</taxon>
        <taxon>Verophasmatodea</taxon>
        <taxon>Anareolatae</taxon>
        <taxon>Phasmatidae</taxon>
        <taxon>Eurycanthinae</taxon>
        <taxon>Dryococelus</taxon>
    </lineage>
</organism>
<evidence type="ECO:0000313" key="2">
    <source>
        <dbReference type="Proteomes" id="UP001159363"/>
    </source>
</evidence>
<evidence type="ECO:0000313" key="1">
    <source>
        <dbReference type="EMBL" id="KAJ8894137.1"/>
    </source>
</evidence>
<comment type="caution">
    <text evidence="1">The sequence shown here is derived from an EMBL/GenBank/DDBJ whole genome shotgun (WGS) entry which is preliminary data.</text>
</comment>
<sequence>MSRAVRRVILKGIVAVEETDGRLLLTHPSPHRLYAHGTLLACSPSACNPPECSDPIFHVPLIKWSGTIMPLLLPSKANLVRCGNRAGRCHWLADFFEDLSFPPPFRSGAAPYSPRFTMIGSQDLDVLWVGEGEAAPECQGRENGISEKTHRTGGIVRYDYHMRKSRHEPAGNQTHFALMGGKRSICRATAVPQKEKFTASLCILEIGGVCFFHPSHPPHLLAVENAEEMNA</sequence>
<keyword evidence="2" id="KW-1185">Reference proteome</keyword>